<dbReference type="EMBL" id="JAJJMB010012369">
    <property type="protein sequence ID" value="KAI3877698.1"/>
    <property type="molecule type" value="Genomic_DNA"/>
</dbReference>
<keyword evidence="2" id="KW-1185">Reference proteome</keyword>
<dbReference type="Proteomes" id="UP001202328">
    <property type="component" value="Unassembled WGS sequence"/>
</dbReference>
<name>A0AAD4SAC3_9MAGN</name>
<protein>
    <submittedName>
        <fullName evidence="1">Uncharacterized protein</fullName>
    </submittedName>
</protein>
<evidence type="ECO:0000313" key="2">
    <source>
        <dbReference type="Proteomes" id="UP001202328"/>
    </source>
</evidence>
<evidence type="ECO:0000313" key="1">
    <source>
        <dbReference type="EMBL" id="KAI3877698.1"/>
    </source>
</evidence>
<proteinExistence type="predicted"/>
<feature type="non-terminal residue" evidence="1">
    <location>
        <position position="67"/>
    </location>
</feature>
<dbReference type="AlphaFoldDB" id="A0AAD4SAC3"/>
<comment type="caution">
    <text evidence="1">The sequence shown here is derived from an EMBL/GenBank/DDBJ whole genome shotgun (WGS) entry which is preliminary data.</text>
</comment>
<accession>A0AAD4SAC3</accession>
<reference evidence="1" key="1">
    <citation type="submission" date="2022-04" db="EMBL/GenBank/DDBJ databases">
        <title>A functionally conserved STORR gene fusion in Papaver species that diverged 16.8 million years ago.</title>
        <authorList>
            <person name="Catania T."/>
        </authorList>
    </citation>
    <scope>NUCLEOTIDE SEQUENCE</scope>
    <source>
        <strain evidence="1">S-188037</strain>
    </source>
</reference>
<sequence length="67" mass="7913">FIRRFSSCQGKLTLLILVPAKIIISTRQFSSFALSNFVRAQRILWYRNTLHARIVQLRLKFLTFSLN</sequence>
<gene>
    <name evidence="1" type="ORF">MKW98_020179</name>
</gene>
<organism evidence="1 2">
    <name type="scientific">Papaver atlanticum</name>
    <dbReference type="NCBI Taxonomy" id="357466"/>
    <lineage>
        <taxon>Eukaryota</taxon>
        <taxon>Viridiplantae</taxon>
        <taxon>Streptophyta</taxon>
        <taxon>Embryophyta</taxon>
        <taxon>Tracheophyta</taxon>
        <taxon>Spermatophyta</taxon>
        <taxon>Magnoliopsida</taxon>
        <taxon>Ranunculales</taxon>
        <taxon>Papaveraceae</taxon>
        <taxon>Papaveroideae</taxon>
        <taxon>Papaver</taxon>
    </lineage>
</organism>